<dbReference type="SUPFAM" id="SSF103657">
    <property type="entry name" value="BAR/IMD domain-like"/>
    <property type="match status" value="1"/>
</dbReference>
<dbReference type="EMBL" id="JAMKFB020000023">
    <property type="protein sequence ID" value="KAL0158965.1"/>
    <property type="molecule type" value="Genomic_DNA"/>
</dbReference>
<dbReference type="AlphaFoldDB" id="A0ABD0NBQ5"/>
<name>A0ABD0NBQ5_CIRMR</name>
<dbReference type="InterPro" id="IPR027267">
    <property type="entry name" value="AH/BAR_dom_sf"/>
</dbReference>
<protein>
    <submittedName>
        <fullName evidence="1">Uncharacterized protein</fullName>
    </submittedName>
</protein>
<accession>A0ABD0NBQ5</accession>
<dbReference type="Gene3D" id="1.20.1270.60">
    <property type="entry name" value="Arfaptin homology (AH) domain/BAR domain"/>
    <property type="match status" value="1"/>
</dbReference>
<dbReference type="PANTHER" id="PTHR23065">
    <property type="entry name" value="PROLINE-SERINE-THREONINE PHOSPHATASE INTERACTING PROTEIN 1"/>
    <property type="match status" value="1"/>
</dbReference>
<evidence type="ECO:0000313" key="2">
    <source>
        <dbReference type="Proteomes" id="UP001529510"/>
    </source>
</evidence>
<proteinExistence type="predicted"/>
<dbReference type="PANTHER" id="PTHR23065:SF23">
    <property type="entry name" value="PROTEIN KINASE C AND CASEIN KINASE SUBSTRATE IN NEURONS 1A"/>
    <property type="match status" value="1"/>
</dbReference>
<dbReference type="Proteomes" id="UP001529510">
    <property type="component" value="Unassembled WGS sequence"/>
</dbReference>
<organism evidence="1 2">
    <name type="scientific">Cirrhinus mrigala</name>
    <name type="common">Mrigala</name>
    <dbReference type="NCBI Taxonomy" id="683832"/>
    <lineage>
        <taxon>Eukaryota</taxon>
        <taxon>Metazoa</taxon>
        <taxon>Chordata</taxon>
        <taxon>Craniata</taxon>
        <taxon>Vertebrata</taxon>
        <taxon>Euteleostomi</taxon>
        <taxon>Actinopterygii</taxon>
        <taxon>Neopterygii</taxon>
        <taxon>Teleostei</taxon>
        <taxon>Ostariophysi</taxon>
        <taxon>Cypriniformes</taxon>
        <taxon>Cyprinidae</taxon>
        <taxon>Labeoninae</taxon>
        <taxon>Labeonini</taxon>
        <taxon>Cirrhinus</taxon>
    </lineage>
</organism>
<feature type="non-terminal residue" evidence="1">
    <location>
        <position position="58"/>
    </location>
</feature>
<sequence length="58" mass="7031">AKEKYEKSLDELSKCTPQYMECMEQVFDQCQQHEVKRLTFLKEVLLDIKRHLNLTENQ</sequence>
<evidence type="ECO:0000313" key="1">
    <source>
        <dbReference type="EMBL" id="KAL0158965.1"/>
    </source>
</evidence>
<feature type="non-terminal residue" evidence="1">
    <location>
        <position position="1"/>
    </location>
</feature>
<comment type="caution">
    <text evidence="1">The sequence shown here is derived from an EMBL/GenBank/DDBJ whole genome shotgun (WGS) entry which is preliminary data.</text>
</comment>
<reference evidence="1 2" key="1">
    <citation type="submission" date="2024-05" db="EMBL/GenBank/DDBJ databases">
        <title>Genome sequencing and assembly of Indian major carp, Cirrhinus mrigala (Hamilton, 1822).</title>
        <authorList>
            <person name="Mohindra V."/>
            <person name="Chowdhury L.M."/>
            <person name="Lal K."/>
            <person name="Jena J.K."/>
        </authorList>
    </citation>
    <scope>NUCLEOTIDE SEQUENCE [LARGE SCALE GENOMIC DNA]</scope>
    <source>
        <strain evidence="1">CM1030</strain>
        <tissue evidence="1">Blood</tissue>
    </source>
</reference>
<gene>
    <name evidence="1" type="ORF">M9458_047041</name>
</gene>
<keyword evidence="2" id="KW-1185">Reference proteome</keyword>